<sequence>MLTHPHRPLDMTPTLPPSPPSSLLILPHLCCLQSLCYRGGLKIYLITPHTLYCLPCLRLCSALLTCLQYCPHHSLHFHTPAAHNPYAPAGPSRYTCYATLSHPPITILMLLKYPPDMPPTLLPHRPNPQFHLRSLRSCNAVKMRLQCRPTISALTTPYTSTPLHHFLCCLKYLRSHGTVKICLQHLPQPPLGLILSPPLTILTLRY</sequence>
<reference evidence="1" key="1">
    <citation type="submission" date="2021-03" db="EMBL/GenBank/DDBJ databases">
        <title>Draft genome sequence of rust myrtle Austropuccinia psidii MF-1, a brazilian biotype.</title>
        <authorList>
            <person name="Quecine M.C."/>
            <person name="Pachon D.M.R."/>
            <person name="Bonatelli M.L."/>
            <person name="Correr F.H."/>
            <person name="Franceschini L.M."/>
            <person name="Leite T.F."/>
            <person name="Margarido G.R.A."/>
            <person name="Almeida C.A."/>
            <person name="Ferrarezi J.A."/>
            <person name="Labate C.A."/>
        </authorList>
    </citation>
    <scope>NUCLEOTIDE SEQUENCE</scope>
    <source>
        <strain evidence="1">MF-1</strain>
    </source>
</reference>
<name>A0A9Q3KQA5_9BASI</name>
<proteinExistence type="predicted"/>
<organism evidence="1 2">
    <name type="scientific">Austropuccinia psidii MF-1</name>
    <dbReference type="NCBI Taxonomy" id="1389203"/>
    <lineage>
        <taxon>Eukaryota</taxon>
        <taxon>Fungi</taxon>
        <taxon>Dikarya</taxon>
        <taxon>Basidiomycota</taxon>
        <taxon>Pucciniomycotina</taxon>
        <taxon>Pucciniomycetes</taxon>
        <taxon>Pucciniales</taxon>
        <taxon>Sphaerophragmiaceae</taxon>
        <taxon>Austropuccinia</taxon>
    </lineage>
</organism>
<protein>
    <submittedName>
        <fullName evidence="1">Uncharacterized protein</fullName>
    </submittedName>
</protein>
<keyword evidence="2" id="KW-1185">Reference proteome</keyword>
<dbReference type="AlphaFoldDB" id="A0A9Q3KQA5"/>
<dbReference type="Proteomes" id="UP000765509">
    <property type="component" value="Unassembled WGS sequence"/>
</dbReference>
<evidence type="ECO:0000313" key="1">
    <source>
        <dbReference type="EMBL" id="MBW0586063.1"/>
    </source>
</evidence>
<dbReference type="EMBL" id="AVOT02122810">
    <property type="protein sequence ID" value="MBW0586063.1"/>
    <property type="molecule type" value="Genomic_DNA"/>
</dbReference>
<accession>A0A9Q3KQA5</accession>
<gene>
    <name evidence="1" type="ORF">O181_125778</name>
</gene>
<evidence type="ECO:0000313" key="2">
    <source>
        <dbReference type="Proteomes" id="UP000765509"/>
    </source>
</evidence>
<comment type="caution">
    <text evidence="1">The sequence shown here is derived from an EMBL/GenBank/DDBJ whole genome shotgun (WGS) entry which is preliminary data.</text>
</comment>